<accession>A0A7J6WGM5</accession>
<dbReference type="AlphaFoldDB" id="A0A7J6WGM5"/>
<evidence type="ECO:0000313" key="1">
    <source>
        <dbReference type="EMBL" id="KAF5196586.1"/>
    </source>
</evidence>
<comment type="caution">
    <text evidence="1">The sequence shown here is derived from an EMBL/GenBank/DDBJ whole genome shotgun (WGS) entry which is preliminary data.</text>
</comment>
<proteinExistence type="predicted"/>
<reference evidence="1 2" key="1">
    <citation type="submission" date="2020-06" db="EMBL/GenBank/DDBJ databases">
        <title>Transcriptomic and genomic resources for Thalictrum thalictroides and T. hernandezii: Facilitating candidate gene discovery in an emerging model plant lineage.</title>
        <authorList>
            <person name="Arias T."/>
            <person name="Riano-Pachon D.M."/>
            <person name="Di Stilio V.S."/>
        </authorList>
    </citation>
    <scope>NUCLEOTIDE SEQUENCE [LARGE SCALE GENOMIC DNA]</scope>
    <source>
        <strain evidence="2">cv. WT478/WT964</strain>
        <tissue evidence="1">Leaves</tissue>
    </source>
</reference>
<keyword evidence="2" id="KW-1185">Reference proteome</keyword>
<protein>
    <submittedName>
        <fullName evidence="1">Uncharacterized protein</fullName>
    </submittedName>
</protein>
<dbReference type="Proteomes" id="UP000554482">
    <property type="component" value="Unassembled WGS sequence"/>
</dbReference>
<organism evidence="1 2">
    <name type="scientific">Thalictrum thalictroides</name>
    <name type="common">Rue-anemone</name>
    <name type="synonym">Anemone thalictroides</name>
    <dbReference type="NCBI Taxonomy" id="46969"/>
    <lineage>
        <taxon>Eukaryota</taxon>
        <taxon>Viridiplantae</taxon>
        <taxon>Streptophyta</taxon>
        <taxon>Embryophyta</taxon>
        <taxon>Tracheophyta</taxon>
        <taxon>Spermatophyta</taxon>
        <taxon>Magnoliopsida</taxon>
        <taxon>Ranunculales</taxon>
        <taxon>Ranunculaceae</taxon>
        <taxon>Thalictroideae</taxon>
        <taxon>Thalictrum</taxon>
    </lineage>
</organism>
<gene>
    <name evidence="1" type="ORF">FRX31_013828</name>
</gene>
<dbReference type="EMBL" id="JABWDY010015782">
    <property type="protein sequence ID" value="KAF5196586.1"/>
    <property type="molecule type" value="Genomic_DNA"/>
</dbReference>
<evidence type="ECO:0000313" key="2">
    <source>
        <dbReference type="Proteomes" id="UP000554482"/>
    </source>
</evidence>
<name>A0A7J6WGM5_THATH</name>
<dbReference type="OrthoDB" id="1624331at2759"/>
<sequence>MKKIHGSTDLKEDDKNTCSTISTCFVGDKKLALKVKISTGALKKDDMMKTNSTLPPKIPICCLDEEAIQKKLAASKRKLHESYEQASTAKNSQVYIHRRPAIPI</sequence>